<dbReference type="Proteomes" id="UP001150569">
    <property type="component" value="Unassembled WGS sequence"/>
</dbReference>
<evidence type="ECO:0000313" key="1">
    <source>
        <dbReference type="EMBL" id="KAJ1918634.1"/>
    </source>
</evidence>
<protein>
    <submittedName>
        <fullName evidence="1">Uncharacterized protein</fullName>
    </submittedName>
</protein>
<comment type="caution">
    <text evidence="1">The sequence shown here is derived from an EMBL/GenBank/DDBJ whole genome shotgun (WGS) entry which is preliminary data.</text>
</comment>
<reference evidence="1" key="1">
    <citation type="submission" date="2022-07" db="EMBL/GenBank/DDBJ databases">
        <title>Phylogenomic reconstructions and comparative analyses of Kickxellomycotina fungi.</title>
        <authorList>
            <person name="Reynolds N.K."/>
            <person name="Stajich J.E."/>
            <person name="Barry K."/>
            <person name="Grigoriev I.V."/>
            <person name="Crous P."/>
            <person name="Smith M.E."/>
        </authorList>
    </citation>
    <scope>NUCLEOTIDE SEQUENCE</scope>
    <source>
        <strain evidence="1">RSA 861</strain>
    </source>
</reference>
<accession>A0A9W8A3X0</accession>
<keyword evidence="2" id="KW-1185">Reference proteome</keyword>
<evidence type="ECO:0000313" key="2">
    <source>
        <dbReference type="Proteomes" id="UP001150569"/>
    </source>
</evidence>
<dbReference type="AlphaFoldDB" id="A0A9W8A3X0"/>
<proteinExistence type="predicted"/>
<gene>
    <name evidence="1" type="ORF">IWQ60_007442</name>
</gene>
<organism evidence="1 2">
    <name type="scientific">Tieghemiomyces parasiticus</name>
    <dbReference type="NCBI Taxonomy" id="78921"/>
    <lineage>
        <taxon>Eukaryota</taxon>
        <taxon>Fungi</taxon>
        <taxon>Fungi incertae sedis</taxon>
        <taxon>Zoopagomycota</taxon>
        <taxon>Kickxellomycotina</taxon>
        <taxon>Dimargaritomycetes</taxon>
        <taxon>Dimargaritales</taxon>
        <taxon>Dimargaritaceae</taxon>
        <taxon>Tieghemiomyces</taxon>
    </lineage>
</organism>
<sequence length="271" mass="29224">MARLSLLSKTTRDSLRFAWSVLYVVSNARNLELRQDGEYLGTIPGILLPSGPTEATGTRAEGPWYLAIAPRSAYDVVSEPCTRLSIKFASRAGRDPDCLRLLRCSLYVEPSSLSAVPMTYPFPPGALATAVSSGGLPVPLEGGDIQTLVSLMGTTSRATGDGSELLAALLRMTTARVGPPSTPSVPNHLVRNTPQSLVDCGCREEPPPEQQRAGQASVPLVAEAETRLRNYIDRRLEKHRQEISKEVERAVAPVHAKLDAILACLDKSKLP</sequence>
<name>A0A9W8A3X0_9FUNG</name>
<dbReference type="EMBL" id="JANBPT010000497">
    <property type="protein sequence ID" value="KAJ1918634.1"/>
    <property type="molecule type" value="Genomic_DNA"/>
</dbReference>
<dbReference type="OrthoDB" id="10654371at2759"/>